<dbReference type="Proteomes" id="UP000815325">
    <property type="component" value="Unassembled WGS sequence"/>
</dbReference>
<feature type="transmembrane region" description="Helical" evidence="1">
    <location>
        <begin position="25"/>
        <end position="45"/>
    </location>
</feature>
<comment type="caution">
    <text evidence="2">The sequence shown here is derived from an EMBL/GenBank/DDBJ whole genome shotgun (WGS) entry which is preliminary data.</text>
</comment>
<reference evidence="2" key="1">
    <citation type="submission" date="2017-08" db="EMBL/GenBank/DDBJ databases">
        <authorList>
            <person name="Polle J.E."/>
            <person name="Barry K."/>
            <person name="Cushman J."/>
            <person name="Schmutz J."/>
            <person name="Tran D."/>
            <person name="Hathwaick L.T."/>
            <person name="Yim W.C."/>
            <person name="Jenkins J."/>
            <person name="Mckie-Krisberg Z.M."/>
            <person name="Prochnik S."/>
            <person name="Lindquist E."/>
            <person name="Dockter R.B."/>
            <person name="Adam C."/>
            <person name="Molina H."/>
            <person name="Bunkerborg J."/>
            <person name="Jin E."/>
            <person name="Buchheim M."/>
            <person name="Magnuson J."/>
        </authorList>
    </citation>
    <scope>NUCLEOTIDE SEQUENCE</scope>
    <source>
        <strain evidence="2">CCAP 19/18</strain>
    </source>
</reference>
<evidence type="ECO:0008006" key="4">
    <source>
        <dbReference type="Google" id="ProtNLM"/>
    </source>
</evidence>
<sequence length="94" mass="10558">MVLLCCIKTVVACLRLTCGNTSWNLVRACYLGSAAWTVFVFYFCMSGMRSALALSTTSIIKGRGVTCRRQEMSFFPERLLLKFVLRSGPIMSSW</sequence>
<dbReference type="EMBL" id="MU069464">
    <property type="protein sequence ID" value="KAF5842305.1"/>
    <property type="molecule type" value="Genomic_DNA"/>
</dbReference>
<organism evidence="2 3">
    <name type="scientific">Dunaliella salina</name>
    <name type="common">Green alga</name>
    <name type="synonym">Protococcus salinus</name>
    <dbReference type="NCBI Taxonomy" id="3046"/>
    <lineage>
        <taxon>Eukaryota</taxon>
        <taxon>Viridiplantae</taxon>
        <taxon>Chlorophyta</taxon>
        <taxon>core chlorophytes</taxon>
        <taxon>Chlorophyceae</taxon>
        <taxon>CS clade</taxon>
        <taxon>Chlamydomonadales</taxon>
        <taxon>Dunaliellaceae</taxon>
        <taxon>Dunaliella</taxon>
    </lineage>
</organism>
<accession>A0ABQ7H615</accession>
<evidence type="ECO:0000256" key="1">
    <source>
        <dbReference type="SAM" id="Phobius"/>
    </source>
</evidence>
<name>A0ABQ7H615_DUNSA</name>
<keyword evidence="1" id="KW-0472">Membrane</keyword>
<evidence type="ECO:0000313" key="2">
    <source>
        <dbReference type="EMBL" id="KAF5842305.1"/>
    </source>
</evidence>
<evidence type="ECO:0000313" key="3">
    <source>
        <dbReference type="Proteomes" id="UP000815325"/>
    </source>
</evidence>
<keyword evidence="3" id="KW-1185">Reference proteome</keyword>
<keyword evidence="1" id="KW-0812">Transmembrane</keyword>
<gene>
    <name evidence="2" type="ORF">DUNSADRAFT_7958</name>
</gene>
<keyword evidence="1" id="KW-1133">Transmembrane helix</keyword>
<protein>
    <recommendedName>
        <fullName evidence="4">Secreted protein</fullName>
    </recommendedName>
</protein>
<proteinExistence type="predicted"/>